<feature type="region of interest" description="Disordered" evidence="1">
    <location>
        <begin position="214"/>
        <end position="249"/>
    </location>
</feature>
<dbReference type="PROSITE" id="PS50835">
    <property type="entry name" value="IG_LIKE"/>
    <property type="match status" value="1"/>
</dbReference>
<organism evidence="3 4">
    <name type="scientific">Anopheles melas</name>
    <dbReference type="NCBI Taxonomy" id="34690"/>
    <lineage>
        <taxon>Eukaryota</taxon>
        <taxon>Metazoa</taxon>
        <taxon>Ecdysozoa</taxon>
        <taxon>Arthropoda</taxon>
        <taxon>Hexapoda</taxon>
        <taxon>Insecta</taxon>
        <taxon>Pterygota</taxon>
        <taxon>Neoptera</taxon>
        <taxon>Endopterygota</taxon>
        <taxon>Diptera</taxon>
        <taxon>Nematocera</taxon>
        <taxon>Culicoidea</taxon>
        <taxon>Culicidae</taxon>
        <taxon>Anophelinae</taxon>
        <taxon>Anopheles</taxon>
    </lineage>
</organism>
<dbReference type="AlphaFoldDB" id="A0A182UDA5"/>
<evidence type="ECO:0000259" key="2">
    <source>
        <dbReference type="PROSITE" id="PS50835"/>
    </source>
</evidence>
<dbReference type="InterPro" id="IPR007110">
    <property type="entry name" value="Ig-like_dom"/>
</dbReference>
<reference evidence="3" key="2">
    <citation type="submission" date="2020-05" db="UniProtKB">
        <authorList>
            <consortium name="EnsemblMetazoa"/>
        </authorList>
    </citation>
    <scope>IDENTIFICATION</scope>
    <source>
        <strain evidence="3">CM1001059</strain>
    </source>
</reference>
<protein>
    <submittedName>
        <fullName evidence="3">Ig-like domain-containing protein</fullName>
    </submittedName>
</protein>
<keyword evidence="4" id="KW-1185">Reference proteome</keyword>
<evidence type="ECO:0000256" key="1">
    <source>
        <dbReference type="SAM" id="MobiDB-lite"/>
    </source>
</evidence>
<evidence type="ECO:0000313" key="4">
    <source>
        <dbReference type="Proteomes" id="UP000075902"/>
    </source>
</evidence>
<dbReference type="EnsemblMetazoa" id="AMEC018319-RA">
    <property type="protein sequence ID" value="AMEC018319-PA"/>
    <property type="gene ID" value="AMEC018319"/>
</dbReference>
<evidence type="ECO:0000313" key="3">
    <source>
        <dbReference type="EnsemblMetazoa" id="AMEC018319-PA"/>
    </source>
</evidence>
<accession>A0A182UDA5</accession>
<dbReference type="Proteomes" id="UP000075902">
    <property type="component" value="Unassembled WGS sequence"/>
</dbReference>
<sequence length="249" mass="27489">MPDELPDSVEMEPLLLWLIAIGWWGGGEKEIRTKTEFAPTNQPGYLQIVPIHRRNDLQFETVLTVANELQDLLERVPFHVDAAQLHDKVALLNATELRERKGKGARIRKKQARTLRWRALRNSKLTSASELISTVDIMTGASPRILNPKLLMSPLPSSAPVPRTLRGAVQWRRAEKIAIGPSFRNGSSHRCMVKSGPVSEIVNLLVAFSVTSSWSRSGSSSADRCDREPTVPVRSSSSSSSSSAVRSCA</sequence>
<reference evidence="4" key="1">
    <citation type="submission" date="2014-01" db="EMBL/GenBank/DDBJ databases">
        <title>The Genome Sequence of Anopheles melas CM1001059_A (V2).</title>
        <authorList>
            <consortium name="The Broad Institute Genomics Platform"/>
            <person name="Neafsey D.E."/>
            <person name="Besansky N."/>
            <person name="Howell P."/>
            <person name="Walton C."/>
            <person name="Young S.K."/>
            <person name="Zeng Q."/>
            <person name="Gargeya S."/>
            <person name="Fitzgerald M."/>
            <person name="Haas B."/>
            <person name="Abouelleil A."/>
            <person name="Allen A.W."/>
            <person name="Alvarado L."/>
            <person name="Arachchi H.M."/>
            <person name="Berlin A.M."/>
            <person name="Chapman S.B."/>
            <person name="Gainer-Dewar J."/>
            <person name="Goldberg J."/>
            <person name="Griggs A."/>
            <person name="Gujja S."/>
            <person name="Hansen M."/>
            <person name="Howarth C."/>
            <person name="Imamovic A."/>
            <person name="Ireland A."/>
            <person name="Larimer J."/>
            <person name="McCowan C."/>
            <person name="Murphy C."/>
            <person name="Pearson M."/>
            <person name="Poon T.W."/>
            <person name="Priest M."/>
            <person name="Roberts A."/>
            <person name="Saif S."/>
            <person name="Shea T."/>
            <person name="Sisk P."/>
            <person name="Sykes S."/>
            <person name="Wortman J."/>
            <person name="Nusbaum C."/>
            <person name="Birren B."/>
        </authorList>
    </citation>
    <scope>NUCLEOTIDE SEQUENCE [LARGE SCALE GENOMIC DNA]</scope>
    <source>
        <strain evidence="4">CM1001059</strain>
    </source>
</reference>
<name>A0A182UDA5_9DIPT</name>
<proteinExistence type="predicted"/>
<dbReference type="VEuPathDB" id="VectorBase:AMEC018319"/>
<feature type="domain" description="Ig-like" evidence="2">
    <location>
        <begin position="156"/>
        <end position="249"/>
    </location>
</feature>